<dbReference type="PANTHER" id="PTHR23088:SF50">
    <property type="entry name" value="HYDROLASE YHCX"/>
    <property type="match status" value="1"/>
</dbReference>
<dbReference type="SUPFAM" id="SSF56317">
    <property type="entry name" value="Carbon-nitrogen hydrolase"/>
    <property type="match status" value="1"/>
</dbReference>
<dbReference type="PROSITE" id="PS51186">
    <property type="entry name" value="GNAT"/>
    <property type="match status" value="1"/>
</dbReference>
<dbReference type="CDD" id="cd04301">
    <property type="entry name" value="NAT_SF"/>
    <property type="match status" value="1"/>
</dbReference>
<comment type="caution">
    <text evidence="4">The sequence shown here is derived from an EMBL/GenBank/DDBJ whole genome shotgun (WGS) entry which is preliminary data.</text>
</comment>
<name>A0A5C6DYR1_9BACT</name>
<keyword evidence="5" id="KW-1185">Reference proteome</keyword>
<organism evidence="4 5">
    <name type="scientific">Novipirellula artificiosorum</name>
    <dbReference type="NCBI Taxonomy" id="2528016"/>
    <lineage>
        <taxon>Bacteria</taxon>
        <taxon>Pseudomonadati</taxon>
        <taxon>Planctomycetota</taxon>
        <taxon>Planctomycetia</taxon>
        <taxon>Pirellulales</taxon>
        <taxon>Pirellulaceae</taxon>
        <taxon>Novipirellula</taxon>
    </lineage>
</organism>
<feature type="domain" description="N-acetyltransferase" evidence="3">
    <location>
        <begin position="65"/>
        <end position="264"/>
    </location>
</feature>
<gene>
    <name evidence="4" type="primary">amiE</name>
    <name evidence="4" type="ORF">Poly41_00700</name>
</gene>
<feature type="region of interest" description="Disordered" evidence="1">
    <location>
        <begin position="1"/>
        <end position="28"/>
    </location>
</feature>
<accession>A0A5C6DYR1</accession>
<dbReference type="EMBL" id="SJPV01000001">
    <property type="protein sequence ID" value="TWU41778.1"/>
    <property type="molecule type" value="Genomic_DNA"/>
</dbReference>
<feature type="compositionally biased region" description="Basic and acidic residues" evidence="1">
    <location>
        <begin position="1"/>
        <end position="13"/>
    </location>
</feature>
<dbReference type="InterPro" id="IPR000182">
    <property type="entry name" value="GNAT_dom"/>
</dbReference>
<keyword evidence="4" id="KW-0378">Hydrolase</keyword>
<evidence type="ECO:0000259" key="2">
    <source>
        <dbReference type="PROSITE" id="PS50263"/>
    </source>
</evidence>
<proteinExistence type="predicted"/>
<evidence type="ECO:0000256" key="1">
    <source>
        <dbReference type="SAM" id="MobiDB-lite"/>
    </source>
</evidence>
<reference evidence="4 5" key="1">
    <citation type="submission" date="2019-02" db="EMBL/GenBank/DDBJ databases">
        <title>Deep-cultivation of Planctomycetes and their phenomic and genomic characterization uncovers novel biology.</title>
        <authorList>
            <person name="Wiegand S."/>
            <person name="Jogler M."/>
            <person name="Boedeker C."/>
            <person name="Pinto D."/>
            <person name="Vollmers J."/>
            <person name="Rivas-Marin E."/>
            <person name="Kohn T."/>
            <person name="Peeters S.H."/>
            <person name="Heuer A."/>
            <person name="Rast P."/>
            <person name="Oberbeckmann S."/>
            <person name="Bunk B."/>
            <person name="Jeske O."/>
            <person name="Meyerdierks A."/>
            <person name="Storesund J.E."/>
            <person name="Kallscheuer N."/>
            <person name="Luecker S."/>
            <person name="Lage O.M."/>
            <person name="Pohl T."/>
            <person name="Merkel B.J."/>
            <person name="Hornburger P."/>
            <person name="Mueller R.-W."/>
            <person name="Bruemmer F."/>
            <person name="Labrenz M."/>
            <person name="Spormann A.M."/>
            <person name="Op Den Camp H."/>
            <person name="Overmann J."/>
            <person name="Amann R."/>
            <person name="Jetten M.S.M."/>
            <person name="Mascher T."/>
            <person name="Medema M.H."/>
            <person name="Devos D.P."/>
            <person name="Kaster A.-K."/>
            <person name="Ovreas L."/>
            <person name="Rohde M."/>
            <person name="Galperin M.Y."/>
            <person name="Jogler C."/>
        </authorList>
    </citation>
    <scope>NUCLEOTIDE SEQUENCE [LARGE SCALE GENOMIC DNA]</scope>
    <source>
        <strain evidence="4 5">Poly41</strain>
    </source>
</reference>
<dbReference type="InterPro" id="IPR016181">
    <property type="entry name" value="Acyl_CoA_acyltransferase"/>
</dbReference>
<dbReference type="PANTHER" id="PTHR23088">
    <property type="entry name" value="NITRILASE-RELATED"/>
    <property type="match status" value="1"/>
</dbReference>
<dbReference type="GO" id="GO:0004040">
    <property type="term" value="F:amidase activity"/>
    <property type="evidence" value="ECO:0007669"/>
    <property type="project" value="UniProtKB-EC"/>
</dbReference>
<dbReference type="InterPro" id="IPR036526">
    <property type="entry name" value="C-N_Hydrolase_sf"/>
</dbReference>
<dbReference type="AlphaFoldDB" id="A0A5C6DYR1"/>
<sequence>MTTRPEGPHDAKHQTVIGQETRDTNDKIDKDAVLQKSLAREAMQDEVSASELTDEIDLSQFEWNLIVRPTRIEDYPALVRIQNKCFPEMETWTRQQIESQLSRFPEGQFVVECDGEVVASSSSLLVNFDDNLEWHNWMKMADGGFIRSHAPDGDTMYGIEIMVDPEFRGMRLSRRLYQARKDLCRQRNIARIIIGGRIPGYHKNADTMSAREYVERVIDKSLYDPVLTAQIANGFALQGLIPNYLPSDQESCGYATFLEWKNLDYSAVPSRRFRRSVELVRIGAVQYQMRAVKDFDEFAKQARYFVDVAGDYKCDFLLFPELFTLQLLSCLPSQRPGSAARALSEFTPQYLELFAEMAVSFDTNIIGGSHFVVEDDTLYNISYLFRRDGSIEKQYKLHITPSERRWWGVAGGDKVEVFQTDCGPISIQVCYDCQFPEVSRIAAEQGANLVFVPFNTDTQLGYLRVRLCAQARAVENHFYVAIAGCTGNLPFVENADIHYAQSAIFTPADVTFARDAIGAEANPNVEMVVIHDVDLELLRRHREQGSVTNWHDRRRDLYGVRYQTPQGTRDI</sequence>
<feature type="domain" description="CN hydrolase" evidence="2">
    <location>
        <begin position="280"/>
        <end position="535"/>
    </location>
</feature>
<dbReference type="EC" id="3.5.1.4" evidence="4"/>
<dbReference type="Gene3D" id="3.60.110.10">
    <property type="entry name" value="Carbon-nitrogen hydrolase"/>
    <property type="match status" value="1"/>
</dbReference>
<evidence type="ECO:0000313" key="5">
    <source>
        <dbReference type="Proteomes" id="UP000319143"/>
    </source>
</evidence>
<dbReference type="PROSITE" id="PS50263">
    <property type="entry name" value="CN_HYDROLASE"/>
    <property type="match status" value="1"/>
</dbReference>
<evidence type="ECO:0000259" key="3">
    <source>
        <dbReference type="PROSITE" id="PS51186"/>
    </source>
</evidence>
<evidence type="ECO:0000313" key="4">
    <source>
        <dbReference type="EMBL" id="TWU41778.1"/>
    </source>
</evidence>
<dbReference type="SUPFAM" id="SSF55729">
    <property type="entry name" value="Acyl-CoA N-acyltransferases (Nat)"/>
    <property type="match status" value="1"/>
</dbReference>
<dbReference type="CDD" id="cd07574">
    <property type="entry name" value="nitrilase_Rim1_like"/>
    <property type="match status" value="1"/>
</dbReference>
<dbReference type="InterPro" id="IPR003010">
    <property type="entry name" value="C-N_Hydrolase"/>
</dbReference>
<dbReference type="Gene3D" id="3.40.630.30">
    <property type="match status" value="1"/>
</dbReference>
<dbReference type="Pfam" id="PF00583">
    <property type="entry name" value="Acetyltransf_1"/>
    <property type="match status" value="1"/>
</dbReference>
<dbReference type="Proteomes" id="UP000319143">
    <property type="component" value="Unassembled WGS sequence"/>
</dbReference>
<protein>
    <submittedName>
        <fullName evidence="4">Aliphatic amidase</fullName>
        <ecNumber evidence="4">3.5.1.4</ecNumber>
    </submittedName>
</protein>
<dbReference type="GO" id="GO:0016747">
    <property type="term" value="F:acyltransferase activity, transferring groups other than amino-acyl groups"/>
    <property type="evidence" value="ECO:0007669"/>
    <property type="project" value="InterPro"/>
</dbReference>
<dbReference type="Pfam" id="PF00795">
    <property type="entry name" value="CN_hydrolase"/>
    <property type="match status" value="1"/>
</dbReference>